<gene>
    <name evidence="2" type="ORF">BJY16_005195</name>
</gene>
<reference evidence="2 3" key="1">
    <citation type="submission" date="2020-08" db="EMBL/GenBank/DDBJ databases">
        <title>Sequencing the genomes of 1000 actinobacteria strains.</title>
        <authorList>
            <person name="Klenk H.-P."/>
        </authorList>
    </citation>
    <scope>NUCLEOTIDE SEQUENCE [LARGE SCALE GENOMIC DNA]</scope>
    <source>
        <strain evidence="2 3">DSM 45809</strain>
    </source>
</reference>
<dbReference type="Proteomes" id="UP000546162">
    <property type="component" value="Unassembled WGS sequence"/>
</dbReference>
<accession>A0A7W7M9D7</accession>
<dbReference type="Pfam" id="PF02985">
    <property type="entry name" value="HEAT"/>
    <property type="match status" value="1"/>
</dbReference>
<evidence type="ECO:0000256" key="1">
    <source>
        <dbReference type="ARBA" id="ARBA00022737"/>
    </source>
</evidence>
<dbReference type="InterPro" id="IPR011989">
    <property type="entry name" value="ARM-like"/>
</dbReference>
<protein>
    <recommendedName>
        <fullName evidence="4">HEAT repeat protein</fullName>
    </recommendedName>
</protein>
<dbReference type="InterPro" id="IPR016024">
    <property type="entry name" value="ARM-type_fold"/>
</dbReference>
<dbReference type="RefSeq" id="WP_185042186.1">
    <property type="nucleotide sequence ID" value="NZ_BAABFG010000005.1"/>
</dbReference>
<dbReference type="AlphaFoldDB" id="A0A7W7M9D7"/>
<dbReference type="EMBL" id="JACHNB010000001">
    <property type="protein sequence ID" value="MBB4741736.1"/>
    <property type="molecule type" value="Genomic_DNA"/>
</dbReference>
<keyword evidence="1" id="KW-0677">Repeat</keyword>
<evidence type="ECO:0008006" key="4">
    <source>
        <dbReference type="Google" id="ProtNLM"/>
    </source>
</evidence>
<comment type="caution">
    <text evidence="2">The sequence shown here is derived from an EMBL/GenBank/DDBJ whole genome shotgun (WGS) entry which is preliminary data.</text>
</comment>
<dbReference type="InterPro" id="IPR000357">
    <property type="entry name" value="HEAT"/>
</dbReference>
<evidence type="ECO:0000313" key="3">
    <source>
        <dbReference type="Proteomes" id="UP000546162"/>
    </source>
</evidence>
<evidence type="ECO:0000313" key="2">
    <source>
        <dbReference type="EMBL" id="MBB4741736.1"/>
    </source>
</evidence>
<organism evidence="2 3">
    <name type="scientific">Actinoplanes octamycinicus</name>
    <dbReference type="NCBI Taxonomy" id="135948"/>
    <lineage>
        <taxon>Bacteria</taxon>
        <taxon>Bacillati</taxon>
        <taxon>Actinomycetota</taxon>
        <taxon>Actinomycetes</taxon>
        <taxon>Micromonosporales</taxon>
        <taxon>Micromonosporaceae</taxon>
        <taxon>Actinoplanes</taxon>
    </lineage>
</organism>
<dbReference type="SUPFAM" id="SSF48371">
    <property type="entry name" value="ARM repeat"/>
    <property type="match status" value="1"/>
</dbReference>
<keyword evidence="3" id="KW-1185">Reference proteome</keyword>
<dbReference type="Gene3D" id="1.25.10.10">
    <property type="entry name" value="Leucine-rich Repeat Variant"/>
    <property type="match status" value="2"/>
</dbReference>
<proteinExistence type="predicted"/>
<sequence>MTETRALRDIDWATVERGFVVRKMLLDLTGSDQAARTRALRELRRLAPDGGDVQPWVVTALPILLDLVADRDQPDRGPILCLIGDLAGADRTWQLTGETLRAKQLLAGHAGLTDLLTDEDPQVREAAAYTLRAVTRLAPGLLWDRYVEEPDPAVRVTLIRSCVLAGAVGSGYEPTKQRLAWVAGSDTDLRVRITALTELMALLNPPPFDVETARETLLAAYREGLNREPEPLDDEIAPLLAGRRMAARQWTPGYNQVLSAIRATYRNDAAAHRDLLEQMLALDAWDAQQDALYAARTLVQRLRGPYGPIVSRAAELLRDGDPQVRAAAMRLLHGIDELARPAADAVWATLPPADQRIRPGVDDSPFAWVTLGTQGPELGPAAQLLAELRDDRVLPMLERLLDEIPETVGLHRGIAGFGVRARGTSRTLRRHLRSLRPETFAEAWRYETHRANLLRALTAVAPNEAAEHLADKSIDVATLGLLARAGRAATARIPDIRTTLTCGDPTLELAAARAVWLVAGDAEAATEVYDRYFDDRTAQPEHAVAAIDGLKELGIRVKSRVRRLSALTGSRTDGAVAAAAADALWWIAGKRDAAQRLGRVWESKPLVRPRIARLWVETGDARHVARCAQAELATALRHNLSAHGVLAGKIGDDERLLALCRKLSGAR</sequence>
<name>A0A7W7M9D7_9ACTN</name>